<dbReference type="OrthoDB" id="9785185at2"/>
<keyword evidence="4" id="KW-1185">Reference proteome</keyword>
<dbReference type="AlphaFoldDB" id="A0A5R9G8H4"/>
<dbReference type="Proteomes" id="UP000309676">
    <property type="component" value="Unassembled WGS sequence"/>
</dbReference>
<dbReference type="RefSeq" id="WP_138194265.1">
    <property type="nucleotide sequence ID" value="NZ_VCIW01000006.1"/>
</dbReference>
<dbReference type="InterPro" id="IPR050834">
    <property type="entry name" value="Glycosyltransf_2"/>
</dbReference>
<keyword evidence="3" id="KW-0808">Transferase</keyword>
<sequence>MAPKQINPKIAIAVPNLNQGRYLLDALESIRRQEGIDIYVAVLDAGSTDNSLEIIRENIDIIQYWRSHKDEGQAAAINEGIAAFPRVDYVCWLNADDTFLTNGLSKMAEFLEKNKQYVAVYGKAHITNEINQKIGEYPTEPFSRETLAMRCIICQPATLVRADIWQKVKGVDSRYHMCMDYELWWRIAAQGDIAYFEYPVACSRDHDETKTRNNQKAHFEEAFELLRNHYGQVPWHWCISRVKEIIHPSGSLYGKLFQRILASILYLKMRKGKRG</sequence>
<evidence type="ECO:0000313" key="4">
    <source>
        <dbReference type="Proteomes" id="UP000309676"/>
    </source>
</evidence>
<evidence type="ECO:0000259" key="2">
    <source>
        <dbReference type="Pfam" id="PF00535"/>
    </source>
</evidence>
<dbReference type="Pfam" id="PF00535">
    <property type="entry name" value="Glycos_transf_2"/>
    <property type="match status" value="1"/>
</dbReference>
<dbReference type="SUPFAM" id="SSF53448">
    <property type="entry name" value="Nucleotide-diphospho-sugar transferases"/>
    <property type="match status" value="1"/>
</dbReference>
<evidence type="ECO:0000313" key="3">
    <source>
        <dbReference type="EMBL" id="TLS52021.1"/>
    </source>
</evidence>
<accession>A0A5R9G8H4</accession>
<dbReference type="Gene3D" id="3.90.550.10">
    <property type="entry name" value="Spore Coat Polysaccharide Biosynthesis Protein SpsA, Chain A"/>
    <property type="match status" value="1"/>
</dbReference>
<gene>
    <name evidence="3" type="ORF">FE782_11625</name>
</gene>
<proteinExistence type="inferred from homology"/>
<dbReference type="PANTHER" id="PTHR43685:SF11">
    <property type="entry name" value="GLYCOSYLTRANSFERASE TAGX-RELATED"/>
    <property type="match status" value="1"/>
</dbReference>
<dbReference type="EMBL" id="VCIW01000006">
    <property type="protein sequence ID" value="TLS52021.1"/>
    <property type="molecule type" value="Genomic_DNA"/>
</dbReference>
<comment type="similarity">
    <text evidence="1">Belongs to the glycosyltransferase 2 family.</text>
</comment>
<dbReference type="InterPro" id="IPR029044">
    <property type="entry name" value="Nucleotide-diphossugar_trans"/>
</dbReference>
<dbReference type="GO" id="GO:0016740">
    <property type="term" value="F:transferase activity"/>
    <property type="evidence" value="ECO:0007669"/>
    <property type="project" value="UniProtKB-KW"/>
</dbReference>
<reference evidence="3 4" key="1">
    <citation type="submission" date="2019-05" db="EMBL/GenBank/DDBJ databases">
        <authorList>
            <person name="Narsing Rao M.P."/>
            <person name="Li W.J."/>
        </authorList>
    </citation>
    <scope>NUCLEOTIDE SEQUENCE [LARGE SCALE GENOMIC DNA]</scope>
    <source>
        <strain evidence="3 4">SYSU_K30003</strain>
    </source>
</reference>
<protein>
    <submittedName>
        <fullName evidence="3">Glycosyltransferase</fullName>
    </submittedName>
</protein>
<evidence type="ECO:0000256" key="1">
    <source>
        <dbReference type="ARBA" id="ARBA00006739"/>
    </source>
</evidence>
<organism evidence="3 4">
    <name type="scientific">Paenibacillus antri</name>
    <dbReference type="NCBI Taxonomy" id="2582848"/>
    <lineage>
        <taxon>Bacteria</taxon>
        <taxon>Bacillati</taxon>
        <taxon>Bacillota</taxon>
        <taxon>Bacilli</taxon>
        <taxon>Bacillales</taxon>
        <taxon>Paenibacillaceae</taxon>
        <taxon>Paenibacillus</taxon>
    </lineage>
</organism>
<feature type="domain" description="Glycosyltransferase 2-like" evidence="2">
    <location>
        <begin position="12"/>
        <end position="134"/>
    </location>
</feature>
<comment type="caution">
    <text evidence="3">The sequence shown here is derived from an EMBL/GenBank/DDBJ whole genome shotgun (WGS) entry which is preliminary data.</text>
</comment>
<name>A0A5R9G8H4_9BACL</name>
<dbReference type="PANTHER" id="PTHR43685">
    <property type="entry name" value="GLYCOSYLTRANSFERASE"/>
    <property type="match status" value="1"/>
</dbReference>
<dbReference type="InterPro" id="IPR001173">
    <property type="entry name" value="Glyco_trans_2-like"/>
</dbReference>